<evidence type="ECO:0000259" key="6">
    <source>
        <dbReference type="SMART" id="SM00732"/>
    </source>
</evidence>
<evidence type="ECO:0000313" key="7">
    <source>
        <dbReference type="EMBL" id="KKQ08615.1"/>
    </source>
</evidence>
<dbReference type="InterPro" id="IPR005227">
    <property type="entry name" value="YqgF"/>
</dbReference>
<feature type="domain" description="YqgF/RNase H-like" evidence="6">
    <location>
        <begin position="1"/>
        <end position="96"/>
    </location>
</feature>
<keyword evidence="2 5" id="KW-0690">Ribosome biogenesis</keyword>
<evidence type="ECO:0000256" key="5">
    <source>
        <dbReference type="HAMAP-Rule" id="MF_00651"/>
    </source>
</evidence>
<dbReference type="InterPro" id="IPR012337">
    <property type="entry name" value="RNaseH-like_sf"/>
</dbReference>
<dbReference type="GO" id="GO:0000967">
    <property type="term" value="P:rRNA 5'-end processing"/>
    <property type="evidence" value="ECO:0007669"/>
    <property type="project" value="UniProtKB-UniRule"/>
</dbReference>
<dbReference type="GO" id="GO:0004518">
    <property type="term" value="F:nuclease activity"/>
    <property type="evidence" value="ECO:0007669"/>
    <property type="project" value="UniProtKB-KW"/>
</dbReference>
<dbReference type="GO" id="GO:0005737">
    <property type="term" value="C:cytoplasm"/>
    <property type="evidence" value="ECO:0007669"/>
    <property type="project" value="UniProtKB-SubCell"/>
</dbReference>
<proteinExistence type="inferred from homology"/>
<dbReference type="InterPro" id="IPR037027">
    <property type="entry name" value="YqgF/RNaseH-like_dom_sf"/>
</dbReference>
<comment type="subcellular location">
    <subcellularLocation>
        <location evidence="5">Cytoplasm</location>
    </subcellularLocation>
</comment>
<evidence type="ECO:0000256" key="1">
    <source>
        <dbReference type="ARBA" id="ARBA00022490"/>
    </source>
</evidence>
<comment type="similarity">
    <text evidence="5">Belongs to the YqgF HJR family.</text>
</comment>
<organism evidence="7 8">
    <name type="scientific">Candidatus Daviesbacteria bacterium GW2011_GWB1_36_5</name>
    <dbReference type="NCBI Taxonomy" id="1618426"/>
    <lineage>
        <taxon>Bacteria</taxon>
        <taxon>Candidatus Daviesiibacteriota</taxon>
    </lineage>
</organism>
<protein>
    <recommendedName>
        <fullName evidence="5">Putative pre-16S rRNA nuclease</fullName>
        <ecNumber evidence="5">3.1.-.-</ecNumber>
    </recommendedName>
</protein>
<dbReference type="EC" id="3.1.-.-" evidence="5"/>
<dbReference type="EMBL" id="LBSA01000021">
    <property type="protein sequence ID" value="KKQ08615.1"/>
    <property type="molecule type" value="Genomic_DNA"/>
</dbReference>
<dbReference type="PANTHER" id="PTHR33317">
    <property type="entry name" value="POLYNUCLEOTIDYL TRANSFERASE, RIBONUCLEASE H-LIKE SUPERFAMILY PROTEIN"/>
    <property type="match status" value="1"/>
</dbReference>
<dbReference type="HAMAP" id="MF_00651">
    <property type="entry name" value="Nuclease_YqgF"/>
    <property type="match status" value="1"/>
</dbReference>
<comment type="caution">
    <text evidence="7">The sequence shown here is derived from an EMBL/GenBank/DDBJ whole genome shotgun (WGS) entry which is preliminary data.</text>
</comment>
<dbReference type="Gene3D" id="3.30.420.140">
    <property type="entry name" value="YqgF/RNase H-like domain"/>
    <property type="match status" value="1"/>
</dbReference>
<dbReference type="NCBIfam" id="TIGR00250">
    <property type="entry name" value="RNAse_H_YqgF"/>
    <property type="match status" value="1"/>
</dbReference>
<dbReference type="SMART" id="SM00732">
    <property type="entry name" value="YqgFc"/>
    <property type="match status" value="1"/>
</dbReference>
<gene>
    <name evidence="7" type="ORF">US19_C0021G0031</name>
</gene>
<dbReference type="PANTHER" id="PTHR33317:SF4">
    <property type="entry name" value="POLYNUCLEOTIDYL TRANSFERASE, RIBONUCLEASE H-LIKE SUPERFAMILY PROTEIN"/>
    <property type="match status" value="1"/>
</dbReference>
<evidence type="ECO:0000256" key="2">
    <source>
        <dbReference type="ARBA" id="ARBA00022517"/>
    </source>
</evidence>
<sequence>MKYLGVDYGKRKIGLAISEGQIASPLKVIETSGLLDSINKLTKIIEQEKIIRVIVGIPEGETGKMVKKFCRQLEKGLVEQQVEVIETDETLSSKDARKVMIELNLSKKERKNEDAYSAMLILQRFLNTLS</sequence>
<dbReference type="GO" id="GO:0016788">
    <property type="term" value="F:hydrolase activity, acting on ester bonds"/>
    <property type="evidence" value="ECO:0007669"/>
    <property type="project" value="UniProtKB-UniRule"/>
</dbReference>
<reference evidence="7 8" key="1">
    <citation type="journal article" date="2015" name="Nature">
        <title>rRNA introns, odd ribosomes, and small enigmatic genomes across a large radiation of phyla.</title>
        <authorList>
            <person name="Brown C.T."/>
            <person name="Hug L.A."/>
            <person name="Thomas B.C."/>
            <person name="Sharon I."/>
            <person name="Castelle C.J."/>
            <person name="Singh A."/>
            <person name="Wilkins M.J."/>
            <person name="Williams K.H."/>
            <person name="Banfield J.F."/>
        </authorList>
    </citation>
    <scope>NUCLEOTIDE SEQUENCE [LARGE SCALE GENOMIC DNA]</scope>
</reference>
<dbReference type="Pfam" id="PF03652">
    <property type="entry name" value="RuvX"/>
    <property type="match status" value="1"/>
</dbReference>
<evidence type="ECO:0000256" key="4">
    <source>
        <dbReference type="ARBA" id="ARBA00022801"/>
    </source>
</evidence>
<comment type="function">
    <text evidence="5">Could be a nuclease involved in processing of the 5'-end of pre-16S rRNA.</text>
</comment>
<keyword evidence="3 5" id="KW-0540">Nuclease</keyword>
<name>A0A0G0F577_9BACT</name>
<dbReference type="CDD" id="cd16964">
    <property type="entry name" value="YqgF"/>
    <property type="match status" value="1"/>
</dbReference>
<dbReference type="InterPro" id="IPR006641">
    <property type="entry name" value="YqgF/RNaseH-like_dom"/>
</dbReference>
<evidence type="ECO:0000313" key="8">
    <source>
        <dbReference type="Proteomes" id="UP000034492"/>
    </source>
</evidence>
<dbReference type="SUPFAM" id="SSF53098">
    <property type="entry name" value="Ribonuclease H-like"/>
    <property type="match status" value="1"/>
</dbReference>
<evidence type="ECO:0000256" key="3">
    <source>
        <dbReference type="ARBA" id="ARBA00022722"/>
    </source>
</evidence>
<dbReference type="Proteomes" id="UP000034492">
    <property type="component" value="Unassembled WGS sequence"/>
</dbReference>
<accession>A0A0G0F577</accession>
<keyword evidence="1 5" id="KW-0963">Cytoplasm</keyword>
<keyword evidence="4 5" id="KW-0378">Hydrolase</keyword>
<dbReference type="AlphaFoldDB" id="A0A0G0F577"/>